<organism evidence="2 3">
    <name type="scientific">Desulfonema magnum</name>
    <dbReference type="NCBI Taxonomy" id="45655"/>
    <lineage>
        <taxon>Bacteria</taxon>
        <taxon>Pseudomonadati</taxon>
        <taxon>Thermodesulfobacteriota</taxon>
        <taxon>Desulfobacteria</taxon>
        <taxon>Desulfobacterales</taxon>
        <taxon>Desulfococcaceae</taxon>
        <taxon>Desulfonema</taxon>
    </lineage>
</organism>
<sequence>MLSGNGDRQNIFSQEGATNMGILRFPAGQREEKKSDAEI</sequence>
<proteinExistence type="predicted"/>
<name>A0A975GT18_9BACT</name>
<dbReference type="AlphaFoldDB" id="A0A975GT18"/>
<feature type="region of interest" description="Disordered" evidence="1">
    <location>
        <begin position="1"/>
        <end position="39"/>
    </location>
</feature>
<evidence type="ECO:0000256" key="1">
    <source>
        <dbReference type="SAM" id="MobiDB-lite"/>
    </source>
</evidence>
<protein>
    <submittedName>
        <fullName evidence="2">Uncharacterized protein</fullName>
    </submittedName>
</protein>
<dbReference type="Proteomes" id="UP000663722">
    <property type="component" value="Chromosome"/>
</dbReference>
<dbReference type="EMBL" id="CP061800">
    <property type="protein sequence ID" value="QTA92532.1"/>
    <property type="molecule type" value="Genomic_DNA"/>
</dbReference>
<evidence type="ECO:0000313" key="2">
    <source>
        <dbReference type="EMBL" id="QTA92532.1"/>
    </source>
</evidence>
<reference evidence="2" key="1">
    <citation type="journal article" date="2021" name="Microb. Physiol.">
        <title>Proteogenomic Insights into the Physiology of Marine, Sulfate-Reducing, Filamentous Desulfonema limicola and Desulfonema magnum.</title>
        <authorList>
            <person name="Schnaars V."/>
            <person name="Wohlbrand L."/>
            <person name="Scheve S."/>
            <person name="Hinrichs C."/>
            <person name="Reinhardt R."/>
            <person name="Rabus R."/>
        </authorList>
    </citation>
    <scope>NUCLEOTIDE SEQUENCE</scope>
    <source>
        <strain evidence="2">4be13</strain>
    </source>
</reference>
<feature type="compositionally biased region" description="Polar residues" evidence="1">
    <location>
        <begin position="1"/>
        <end position="17"/>
    </location>
</feature>
<feature type="compositionally biased region" description="Basic and acidic residues" evidence="1">
    <location>
        <begin position="29"/>
        <end position="39"/>
    </location>
</feature>
<dbReference type="KEGG" id="dmm:dnm_086150"/>
<gene>
    <name evidence="2" type="ORF">dnm_086150</name>
</gene>
<accession>A0A975GT18</accession>
<keyword evidence="3" id="KW-1185">Reference proteome</keyword>
<evidence type="ECO:0000313" key="3">
    <source>
        <dbReference type="Proteomes" id="UP000663722"/>
    </source>
</evidence>